<reference evidence="7" key="1">
    <citation type="submission" date="2016-10" db="EMBL/GenBank/DDBJ databases">
        <authorList>
            <person name="Varghese N."/>
            <person name="Submissions S."/>
        </authorList>
    </citation>
    <scope>NUCLEOTIDE SEQUENCE [LARGE SCALE GENOMIC DNA]</scope>
    <source>
        <strain evidence="7">CGMCC 1.12402</strain>
    </source>
</reference>
<feature type="compositionally biased region" description="Low complexity" evidence="3">
    <location>
        <begin position="500"/>
        <end position="511"/>
    </location>
</feature>
<evidence type="ECO:0000256" key="3">
    <source>
        <dbReference type="SAM" id="MobiDB-lite"/>
    </source>
</evidence>
<dbReference type="AlphaFoldDB" id="A0A1I0RPZ6"/>
<dbReference type="PANTHER" id="PTHR32347:SF14">
    <property type="entry name" value="EFFLUX SYSTEM COMPONENT YKNX-RELATED"/>
    <property type="match status" value="1"/>
</dbReference>
<keyword evidence="4" id="KW-1133">Transmembrane helix</keyword>
<gene>
    <name evidence="6" type="ORF">SAMN05216290_3957</name>
</gene>
<dbReference type="EMBL" id="FOIR01000005">
    <property type="protein sequence ID" value="SEW43284.1"/>
    <property type="molecule type" value="Genomic_DNA"/>
</dbReference>
<evidence type="ECO:0000256" key="2">
    <source>
        <dbReference type="ARBA" id="ARBA00023054"/>
    </source>
</evidence>
<evidence type="ECO:0000256" key="4">
    <source>
        <dbReference type="SAM" id="Phobius"/>
    </source>
</evidence>
<feature type="transmembrane region" description="Helical" evidence="4">
    <location>
        <begin position="26"/>
        <end position="44"/>
    </location>
</feature>
<dbReference type="Gene3D" id="2.40.30.170">
    <property type="match status" value="1"/>
</dbReference>
<dbReference type="InterPro" id="IPR058636">
    <property type="entry name" value="Beta-barrel_YknX"/>
</dbReference>
<keyword evidence="2" id="KW-0175">Coiled coil</keyword>
<keyword evidence="4" id="KW-0812">Transmembrane</keyword>
<keyword evidence="4" id="KW-0472">Membrane</keyword>
<name>A0A1I0RPZ6_9BACT</name>
<dbReference type="GO" id="GO:0030313">
    <property type="term" value="C:cell envelope"/>
    <property type="evidence" value="ECO:0007669"/>
    <property type="project" value="UniProtKB-SubCell"/>
</dbReference>
<dbReference type="PANTHER" id="PTHR32347">
    <property type="entry name" value="EFFLUX SYSTEM COMPONENT YKNX-RELATED"/>
    <property type="match status" value="1"/>
</dbReference>
<dbReference type="Proteomes" id="UP000199437">
    <property type="component" value="Unassembled WGS sequence"/>
</dbReference>
<evidence type="ECO:0000313" key="7">
    <source>
        <dbReference type="Proteomes" id="UP000199437"/>
    </source>
</evidence>
<accession>A0A1I0RPZ6</accession>
<dbReference type="STRING" id="1267423.SAMN05216290_3957"/>
<evidence type="ECO:0000313" key="6">
    <source>
        <dbReference type="EMBL" id="SEW43284.1"/>
    </source>
</evidence>
<keyword evidence="7" id="KW-1185">Reference proteome</keyword>
<evidence type="ECO:0000259" key="5">
    <source>
        <dbReference type="Pfam" id="PF25990"/>
    </source>
</evidence>
<dbReference type="InterPro" id="IPR050465">
    <property type="entry name" value="UPF0194_transport"/>
</dbReference>
<dbReference type="Pfam" id="PF25990">
    <property type="entry name" value="Beta-barrel_YknX"/>
    <property type="match status" value="1"/>
</dbReference>
<proteinExistence type="predicted"/>
<feature type="region of interest" description="Disordered" evidence="3">
    <location>
        <begin position="443"/>
        <end position="511"/>
    </location>
</feature>
<comment type="subcellular location">
    <subcellularLocation>
        <location evidence="1">Cell envelope</location>
    </subcellularLocation>
</comment>
<evidence type="ECO:0000256" key="1">
    <source>
        <dbReference type="ARBA" id="ARBA00004196"/>
    </source>
</evidence>
<feature type="domain" description="YknX-like beta-barrel" evidence="5">
    <location>
        <begin position="286"/>
        <end position="355"/>
    </location>
</feature>
<protein>
    <submittedName>
        <fullName evidence="6">HlyD membrane-fusion protein of T1SS</fullName>
    </submittedName>
</protein>
<feature type="compositionally biased region" description="Gly residues" evidence="3">
    <location>
        <begin position="489"/>
        <end position="499"/>
    </location>
</feature>
<sequence length="511" mass="57005">MEPHKLLNKPNFANDKIETINMKKKLIIFGGVIVAAIVTASLVFNTSSSEDGEALFATAKKGKFTVEVTTTGELSAERSTKILGPVGARDYGIRNMTVQTLVEEGTQVREGDFVAQLDQSELYEKIQTEKDQLDAQIAEYENAKIDTSLTLRAERDGLINLDYQIEEKQLQLDQSQYEPPATIKQYENELEKLKRDKTRAIENYGLKKRQAETQMIEETADLRRRQTRYDKMVSILDEFTIRAPQSGMVIYAKGGFGGERIVEGSTVSPWNPEVAELPDLSSMISTTFINEVDIRKVKSGQPVEIGLDAFPDKKLTGRVIRVARVGQQNPNSDAKVFEVVVRVNEKDSELRPSMTTSNIIVTKELEDVIAVPLECLHVRNDSINYVVKKNGTLQEVKIADTNSNEAVIELGVKEGDVLYLSMASTEGKDVKLLPELNGLRNLKPESQEPAQEEEQWLRRDGTPMSAEEIQRLKEFGINSPSEMRERMNRGGGRQGGARPQGGAARSGQPNN</sequence>
<organism evidence="6 7">
    <name type="scientific">Roseivirga pacifica</name>
    <dbReference type="NCBI Taxonomy" id="1267423"/>
    <lineage>
        <taxon>Bacteria</taxon>
        <taxon>Pseudomonadati</taxon>
        <taxon>Bacteroidota</taxon>
        <taxon>Cytophagia</taxon>
        <taxon>Cytophagales</taxon>
        <taxon>Roseivirgaceae</taxon>
        <taxon>Roseivirga</taxon>
    </lineage>
</organism>